<dbReference type="InterPro" id="IPR014721">
    <property type="entry name" value="Ribsml_uS5_D2-typ_fold_subgr"/>
</dbReference>
<protein>
    <submittedName>
        <fullName evidence="7">Unannotated protein</fullName>
    </submittedName>
</protein>
<dbReference type="PANTHER" id="PTHR33992:SF1">
    <property type="entry name" value="RIBONUCLEASE P PROTEIN COMPONENT"/>
    <property type="match status" value="1"/>
</dbReference>
<dbReference type="InterPro" id="IPR020568">
    <property type="entry name" value="Ribosomal_Su5_D2-typ_SF"/>
</dbReference>
<evidence type="ECO:0000256" key="6">
    <source>
        <dbReference type="ARBA" id="ARBA00022884"/>
    </source>
</evidence>
<dbReference type="AlphaFoldDB" id="A0A6J6N7V1"/>
<evidence type="ECO:0000256" key="1">
    <source>
        <dbReference type="ARBA" id="ARBA00002663"/>
    </source>
</evidence>
<dbReference type="NCBIfam" id="TIGR00188">
    <property type="entry name" value="rnpA"/>
    <property type="match status" value="1"/>
</dbReference>
<evidence type="ECO:0000256" key="2">
    <source>
        <dbReference type="ARBA" id="ARBA00022694"/>
    </source>
</evidence>
<keyword evidence="5" id="KW-0378">Hydrolase</keyword>
<dbReference type="Gene3D" id="3.30.230.10">
    <property type="match status" value="1"/>
</dbReference>
<evidence type="ECO:0000313" key="7">
    <source>
        <dbReference type="EMBL" id="CAB4682680.1"/>
    </source>
</evidence>
<dbReference type="InterPro" id="IPR000100">
    <property type="entry name" value="RNase_P"/>
</dbReference>
<gene>
    <name evidence="7" type="ORF">UFOPK2373_00355</name>
</gene>
<evidence type="ECO:0000256" key="5">
    <source>
        <dbReference type="ARBA" id="ARBA00022801"/>
    </source>
</evidence>
<dbReference type="EMBL" id="CAEZXL010000040">
    <property type="protein sequence ID" value="CAB4682680.1"/>
    <property type="molecule type" value="Genomic_DNA"/>
</dbReference>
<proteinExistence type="predicted"/>
<dbReference type="PANTHER" id="PTHR33992">
    <property type="entry name" value="RIBONUCLEASE P PROTEIN COMPONENT"/>
    <property type="match status" value="1"/>
</dbReference>
<organism evidence="7">
    <name type="scientific">freshwater metagenome</name>
    <dbReference type="NCBI Taxonomy" id="449393"/>
    <lineage>
        <taxon>unclassified sequences</taxon>
        <taxon>metagenomes</taxon>
        <taxon>ecological metagenomes</taxon>
    </lineage>
</organism>
<reference evidence="7" key="1">
    <citation type="submission" date="2020-05" db="EMBL/GenBank/DDBJ databases">
        <authorList>
            <person name="Chiriac C."/>
            <person name="Salcher M."/>
            <person name="Ghai R."/>
            <person name="Kavagutti S V."/>
        </authorList>
    </citation>
    <scope>NUCLEOTIDE SEQUENCE</scope>
</reference>
<name>A0A6J6N7V1_9ZZZZ</name>
<evidence type="ECO:0000256" key="3">
    <source>
        <dbReference type="ARBA" id="ARBA00022722"/>
    </source>
</evidence>
<sequence length="94" mass="10555">MRTGRKAVADHMVVYLNRDGSQTQARFGFVVGKTVGVAVKRNLVKRRARSAIRERLQNFNSGEMVVIRALPGSADLDWQEFGAELDYCLNKLSN</sequence>
<dbReference type="GO" id="GO:0042781">
    <property type="term" value="F:3'-tRNA processing endoribonuclease activity"/>
    <property type="evidence" value="ECO:0007669"/>
    <property type="project" value="TreeGrafter"/>
</dbReference>
<comment type="function">
    <text evidence="1">RNaseP catalyzes the removal of the 5'-leader sequence from pre-tRNA to produce the mature 5'-terminus. It can also cleave other RNA substrates such as 4.5S RNA. The protein component plays an auxiliary but essential role in vivo by binding to the 5'-leader sequence and broadening the substrate specificity of the ribozyme.</text>
</comment>
<dbReference type="GO" id="GO:0004526">
    <property type="term" value="F:ribonuclease P activity"/>
    <property type="evidence" value="ECO:0007669"/>
    <property type="project" value="InterPro"/>
</dbReference>
<keyword evidence="6" id="KW-0694">RNA-binding</keyword>
<dbReference type="InterPro" id="IPR020539">
    <property type="entry name" value="RNase_P_CS"/>
</dbReference>
<dbReference type="PROSITE" id="PS00648">
    <property type="entry name" value="RIBONUCLEASE_P"/>
    <property type="match status" value="1"/>
</dbReference>
<dbReference type="GO" id="GO:0000049">
    <property type="term" value="F:tRNA binding"/>
    <property type="evidence" value="ECO:0007669"/>
    <property type="project" value="InterPro"/>
</dbReference>
<keyword evidence="3" id="KW-0540">Nuclease</keyword>
<dbReference type="GO" id="GO:0030677">
    <property type="term" value="C:ribonuclease P complex"/>
    <property type="evidence" value="ECO:0007669"/>
    <property type="project" value="TreeGrafter"/>
</dbReference>
<dbReference type="Pfam" id="PF00825">
    <property type="entry name" value="Ribonuclease_P"/>
    <property type="match status" value="1"/>
</dbReference>
<accession>A0A6J6N7V1</accession>
<dbReference type="SUPFAM" id="SSF54211">
    <property type="entry name" value="Ribosomal protein S5 domain 2-like"/>
    <property type="match status" value="1"/>
</dbReference>
<keyword evidence="4" id="KW-0255">Endonuclease</keyword>
<evidence type="ECO:0000256" key="4">
    <source>
        <dbReference type="ARBA" id="ARBA00022759"/>
    </source>
</evidence>
<keyword evidence="2" id="KW-0819">tRNA processing</keyword>